<dbReference type="Pfam" id="PF13304">
    <property type="entry name" value="AAA_21"/>
    <property type="match status" value="1"/>
</dbReference>
<protein>
    <submittedName>
        <fullName evidence="3">DUF2813 domain-containing protein</fullName>
    </submittedName>
</protein>
<sequence>MGEIEVYIYKIIIENFRSIKKLEWKPNKNVNVIIGPNGCGKSTLATALDYLLNPYIQWYNRTLSDIDYYDRNTSNTILIEVWFKDLDDFIEDDGELYFEHVDENDNISENGKELVLITRFKAGPDKKPIHSIFSNGKEHSFKQVHKGIINFKYIESERDPLKELSFVRNSVLSKFIHHDNLNVLIQSIIEEFNNTTTACLMKDPDFKLALENLGNNFANFNLISDDEVAISLEATELSESKTLQAFSLVFKNKNTEKYIPIKYQSKGIKNLMLLIALGEMLKETGILFLEEPEQNLEPFMQRKIIQNITDTIKGQIFLTTHSIEVAKMHEFENIFLMRDGEIRPLPSLEYVDNKFKKKIEQYAKIDLISGLFSKGVLLVEGEADLSGLSIFSKKYKKGLEYNGVDLIMGGGKDEIYKYAKFFSECNIPCICLVDNDADIERLLNNFMKNQVKCLILILPKDYETAIISMQVFQDCWKELFEEIHEFKKYKDDYLKPFRPGSSKSYILKDKYNNNLQEIEQSKSLEQLINLLSDNEIKEFQREFLHINLAGIPNAKYVASYLVSEAEEKEIEDFLAVEFKNMFNLIGVYVDSNFVCEDSKRCVIHKAVNPLFSYADICEKCAYIRKGYNNVLNVRGE</sequence>
<dbReference type="InterPro" id="IPR051396">
    <property type="entry name" value="Bact_Antivir_Def_Nuclease"/>
</dbReference>
<name>A0A410QEX3_9FIRM</name>
<dbReference type="Pfam" id="PF20469">
    <property type="entry name" value="OLD-like_TOPRIM"/>
    <property type="match status" value="1"/>
</dbReference>
<dbReference type="Proteomes" id="UP000287969">
    <property type="component" value="Chromosome"/>
</dbReference>
<dbReference type="Gene3D" id="3.40.50.300">
    <property type="entry name" value="P-loop containing nucleotide triphosphate hydrolases"/>
    <property type="match status" value="1"/>
</dbReference>
<dbReference type="OrthoDB" id="9801813at2"/>
<reference evidence="4" key="1">
    <citation type="submission" date="2019-01" db="EMBL/GenBank/DDBJ databases">
        <title>Draft genomes of a novel of Sporanaerobacter strains.</title>
        <authorList>
            <person name="Ma S."/>
        </authorList>
    </citation>
    <scope>NUCLEOTIDE SEQUENCE [LARGE SCALE GENOMIC DNA]</scope>
    <source>
        <strain evidence="4">NJN-17</strain>
    </source>
</reference>
<evidence type="ECO:0000313" key="3">
    <source>
        <dbReference type="EMBL" id="QAT62547.1"/>
    </source>
</evidence>
<dbReference type="SUPFAM" id="SSF52540">
    <property type="entry name" value="P-loop containing nucleoside triphosphate hydrolases"/>
    <property type="match status" value="1"/>
</dbReference>
<dbReference type="InterPro" id="IPR034139">
    <property type="entry name" value="TOPRIM_OLD"/>
</dbReference>
<evidence type="ECO:0000313" key="4">
    <source>
        <dbReference type="Proteomes" id="UP000287969"/>
    </source>
</evidence>
<dbReference type="EMBL" id="CP035282">
    <property type="protein sequence ID" value="QAT62547.1"/>
    <property type="molecule type" value="Genomic_DNA"/>
</dbReference>
<organism evidence="3 4">
    <name type="scientific">Acidilutibacter cellobiosedens</name>
    <dbReference type="NCBI Taxonomy" id="2507161"/>
    <lineage>
        <taxon>Bacteria</taxon>
        <taxon>Bacillati</taxon>
        <taxon>Bacillota</taxon>
        <taxon>Tissierellia</taxon>
        <taxon>Tissierellales</taxon>
        <taxon>Acidilutibacteraceae</taxon>
        <taxon>Acidilutibacter</taxon>
    </lineage>
</organism>
<dbReference type="PANTHER" id="PTHR43581">
    <property type="entry name" value="ATP/GTP PHOSPHATASE"/>
    <property type="match status" value="1"/>
</dbReference>
<dbReference type="AlphaFoldDB" id="A0A410QEX3"/>
<keyword evidence="4" id="KW-1185">Reference proteome</keyword>
<accession>A0A410QEX3</accession>
<evidence type="ECO:0000259" key="2">
    <source>
        <dbReference type="Pfam" id="PF20469"/>
    </source>
</evidence>
<gene>
    <name evidence="3" type="ORF">EQM13_13720</name>
</gene>
<feature type="domain" description="OLD protein-like TOPRIM" evidence="2">
    <location>
        <begin position="371"/>
        <end position="436"/>
    </location>
</feature>
<dbReference type="CDD" id="cd01026">
    <property type="entry name" value="TOPRIM_OLD"/>
    <property type="match status" value="1"/>
</dbReference>
<dbReference type="PANTHER" id="PTHR43581:SF4">
    <property type="entry name" value="ATP_GTP PHOSPHATASE"/>
    <property type="match status" value="1"/>
</dbReference>
<evidence type="ECO:0000259" key="1">
    <source>
        <dbReference type="Pfam" id="PF13304"/>
    </source>
</evidence>
<proteinExistence type="predicted"/>
<dbReference type="InterPro" id="IPR003959">
    <property type="entry name" value="ATPase_AAA_core"/>
</dbReference>
<dbReference type="InterPro" id="IPR027417">
    <property type="entry name" value="P-loop_NTPase"/>
</dbReference>
<dbReference type="KEGG" id="spoa:EQM13_13720"/>
<feature type="domain" description="ATPase AAA-type core" evidence="1">
    <location>
        <begin position="30"/>
        <end position="325"/>
    </location>
</feature>